<dbReference type="Proteomes" id="UP000541558">
    <property type="component" value="Unassembled WGS sequence"/>
</dbReference>
<evidence type="ECO:0000256" key="1">
    <source>
        <dbReference type="ARBA" id="ARBA00004123"/>
    </source>
</evidence>
<evidence type="ECO:0000313" key="7">
    <source>
        <dbReference type="Proteomes" id="UP000541558"/>
    </source>
</evidence>
<dbReference type="GO" id="GO:0005634">
    <property type="term" value="C:nucleus"/>
    <property type="evidence" value="ECO:0007669"/>
    <property type="project" value="UniProtKB-SubCell"/>
</dbReference>
<keyword evidence="2" id="KW-0539">Nucleus</keyword>
<dbReference type="PANTHER" id="PTHR31001">
    <property type="entry name" value="UNCHARACTERIZED TRANSCRIPTIONAL REGULATORY PROTEIN"/>
    <property type="match status" value="1"/>
</dbReference>
<dbReference type="SMART" id="SM00906">
    <property type="entry name" value="Fungal_trans"/>
    <property type="match status" value="1"/>
</dbReference>
<comment type="subcellular location">
    <subcellularLocation>
        <location evidence="1">Nucleus</location>
    </subcellularLocation>
</comment>
<evidence type="ECO:0000256" key="3">
    <source>
        <dbReference type="SAM" id="Coils"/>
    </source>
</evidence>
<evidence type="ECO:0000259" key="5">
    <source>
        <dbReference type="SMART" id="SM00906"/>
    </source>
</evidence>
<accession>A0A8H5C7C7</accession>
<feature type="compositionally biased region" description="Low complexity" evidence="4">
    <location>
        <begin position="724"/>
        <end position="743"/>
    </location>
</feature>
<dbReference type="GO" id="GO:0008270">
    <property type="term" value="F:zinc ion binding"/>
    <property type="evidence" value="ECO:0007669"/>
    <property type="project" value="InterPro"/>
</dbReference>
<feature type="compositionally biased region" description="Low complexity" evidence="4">
    <location>
        <begin position="581"/>
        <end position="599"/>
    </location>
</feature>
<evidence type="ECO:0000256" key="2">
    <source>
        <dbReference type="ARBA" id="ARBA00023242"/>
    </source>
</evidence>
<protein>
    <recommendedName>
        <fullName evidence="5">Xylanolytic transcriptional activator regulatory domain-containing protein</fullName>
    </recommendedName>
</protein>
<proteinExistence type="predicted"/>
<name>A0A8H5C7C7_9AGAR</name>
<dbReference type="AlphaFoldDB" id="A0A8H5C7C7"/>
<evidence type="ECO:0000313" key="6">
    <source>
        <dbReference type="EMBL" id="KAF5336054.1"/>
    </source>
</evidence>
<feature type="domain" description="Xylanolytic transcriptional activator regulatory" evidence="5">
    <location>
        <begin position="264"/>
        <end position="337"/>
    </location>
</feature>
<feature type="region of interest" description="Disordered" evidence="4">
    <location>
        <begin position="655"/>
        <end position="785"/>
    </location>
</feature>
<evidence type="ECO:0000256" key="4">
    <source>
        <dbReference type="SAM" id="MobiDB-lite"/>
    </source>
</evidence>
<organism evidence="6 7">
    <name type="scientific">Ephemerocybe angulata</name>
    <dbReference type="NCBI Taxonomy" id="980116"/>
    <lineage>
        <taxon>Eukaryota</taxon>
        <taxon>Fungi</taxon>
        <taxon>Dikarya</taxon>
        <taxon>Basidiomycota</taxon>
        <taxon>Agaricomycotina</taxon>
        <taxon>Agaricomycetes</taxon>
        <taxon>Agaricomycetidae</taxon>
        <taxon>Agaricales</taxon>
        <taxon>Agaricineae</taxon>
        <taxon>Psathyrellaceae</taxon>
        <taxon>Ephemerocybe</taxon>
    </lineage>
</organism>
<comment type="caution">
    <text evidence="6">The sequence shown here is derived from an EMBL/GenBank/DDBJ whole genome shotgun (WGS) entry which is preliminary data.</text>
</comment>
<feature type="compositionally biased region" description="Polar residues" evidence="4">
    <location>
        <begin position="665"/>
        <end position="682"/>
    </location>
</feature>
<keyword evidence="3" id="KW-0175">Coiled coil</keyword>
<reference evidence="6 7" key="1">
    <citation type="journal article" date="2020" name="ISME J.">
        <title>Uncovering the hidden diversity of litter-decomposition mechanisms in mushroom-forming fungi.</title>
        <authorList>
            <person name="Floudas D."/>
            <person name="Bentzer J."/>
            <person name="Ahren D."/>
            <person name="Johansson T."/>
            <person name="Persson P."/>
            <person name="Tunlid A."/>
        </authorList>
    </citation>
    <scope>NUCLEOTIDE SEQUENCE [LARGE SCALE GENOMIC DNA]</scope>
    <source>
        <strain evidence="6 7">CBS 175.51</strain>
    </source>
</reference>
<dbReference type="GO" id="GO:0006351">
    <property type="term" value="P:DNA-templated transcription"/>
    <property type="evidence" value="ECO:0007669"/>
    <property type="project" value="InterPro"/>
</dbReference>
<dbReference type="EMBL" id="JAACJK010000059">
    <property type="protein sequence ID" value="KAF5336054.1"/>
    <property type="molecule type" value="Genomic_DNA"/>
</dbReference>
<sequence length="829" mass="92284">MSVMCEERLRWDMSRRDFGSNKREQEQVKGLTARCQQLERELARTTGTDVDDLGAMEELQGPVSIVSQGMGSLSIGLDGQAKYHGETSSSEYFQDLMPNEDFSTAAGRLVNLPPDILDLMNAFPFGFRGSPYKKEMFVAYIPDFHLAEELAELYFANIGWMYEPITRQDFRNSVLEVLYGSTGEKSVEAAHPHRISLFFIILASGCLFHGDPETVATAKVYEALSRASFSLDSILVEATMATVQTLFLIVRFIYNEERDRNEERWILVGLSCRVAHMLGLQRDSAAWNLPPEDVQRRRRFFWELFVWDSWTSVVNGRPAALAAQHTDCQFPEDLEPHIGPNKEMEIGWHAWKIRYSANILTASSYHVFSPRTPPYKSLLDLDKKIRAFPIPNHLRSPVRITDTTRSWNSSAPRAMQQYCTICLRESNLLYIHRSYFAQALKQQPDNPLQHAYAASVLAAYRSATRLITSLQSLYAVHPRLTSTVWYFWSGVFSSCIVLGALVVESPKCTLALDALRELQAAIPFYESGSRGCRSQSTVPILEKLLKRAVAAYQAGSGLQQDISADVDELQLLGGRKTVIKSSSSAGSPHTTSPATPSSGVMGGSDGGNSPNSNPGAMEMLQKYCGSIGQQAPGYSKAETYDSSLYGHGGGMQMSGLSYAPEETTRTSSKSPVGQMGSLSGYHTPQGAPYLSNRPFLSPPGSSLIPEPGLSYKASQIQMEGITESSSTPISRHHSSSQTQQQYHEPWSMYSSPSMSHQGHGRPEEYPQPTPPQQPQQRGYSAPMYGHPLKVNHPDAFPQIIHRYPSGEGPLEPTQEEIWRDFMMGYQQPN</sequence>
<dbReference type="CDD" id="cd12148">
    <property type="entry name" value="fungal_TF_MHR"/>
    <property type="match status" value="1"/>
</dbReference>
<dbReference type="Pfam" id="PF04082">
    <property type="entry name" value="Fungal_trans"/>
    <property type="match status" value="1"/>
</dbReference>
<dbReference type="InterPro" id="IPR007219">
    <property type="entry name" value="XnlR_reg_dom"/>
</dbReference>
<dbReference type="InterPro" id="IPR050613">
    <property type="entry name" value="Sec_Metabolite_Reg"/>
</dbReference>
<feature type="region of interest" description="Disordered" evidence="4">
    <location>
        <begin position="580"/>
        <end position="617"/>
    </location>
</feature>
<dbReference type="OrthoDB" id="424974at2759"/>
<dbReference type="PANTHER" id="PTHR31001:SF56">
    <property type="entry name" value="ZN(2)-C6 FUNGAL-TYPE DOMAIN-CONTAINING PROTEIN"/>
    <property type="match status" value="1"/>
</dbReference>
<gene>
    <name evidence="6" type="ORF">D9611_006271</name>
</gene>
<feature type="coiled-coil region" evidence="3">
    <location>
        <begin position="21"/>
        <end position="48"/>
    </location>
</feature>
<dbReference type="GO" id="GO:0003677">
    <property type="term" value="F:DNA binding"/>
    <property type="evidence" value="ECO:0007669"/>
    <property type="project" value="InterPro"/>
</dbReference>
<keyword evidence="7" id="KW-1185">Reference proteome</keyword>